<feature type="domain" description="ABC transmembrane type-2" evidence="9">
    <location>
        <begin position="50"/>
        <end position="212"/>
    </location>
</feature>
<evidence type="ECO:0000256" key="4">
    <source>
        <dbReference type="ARBA" id="ARBA00022475"/>
    </source>
</evidence>
<evidence type="ECO:0000256" key="1">
    <source>
        <dbReference type="ARBA" id="ARBA00004651"/>
    </source>
</evidence>
<sequence>MILYENWESYYGDSDTGFFDKIAPILMSFFTFFFVFLISGMALLKERTSGTLDRLLATPVKRSDIVFGYMLGYGVLALLQSTLISTVGIWILHLDVVGNLFDVMVISVLFGFVALAFGLLMSTFASSEFQMMQMLPLVIVPQTFFSGIIPLDSMATWVQIIGKILPLTYAGNAVSGIIMQGYNLADVSGDIMALLIFLIVLLIANILGLKRYRKV</sequence>
<keyword evidence="6 8" id="KW-1133">Transmembrane helix</keyword>
<dbReference type="InterPro" id="IPR000412">
    <property type="entry name" value="ABC_2_transport"/>
</dbReference>
<keyword evidence="3 8" id="KW-0813">Transport</keyword>
<dbReference type="Proteomes" id="UP000051048">
    <property type="component" value="Unassembled WGS sequence"/>
</dbReference>
<keyword evidence="7 8" id="KW-0472">Membrane</keyword>
<name>A0A0R1TMB4_9LACO</name>
<reference evidence="10 11" key="1">
    <citation type="journal article" date="2015" name="Genome Announc.">
        <title>Expanding the biotechnology potential of lactobacilli through comparative genomics of 213 strains and associated genera.</title>
        <authorList>
            <person name="Sun Z."/>
            <person name="Harris H.M."/>
            <person name="McCann A."/>
            <person name="Guo C."/>
            <person name="Argimon S."/>
            <person name="Zhang W."/>
            <person name="Yang X."/>
            <person name="Jeffery I.B."/>
            <person name="Cooney J.C."/>
            <person name="Kagawa T.F."/>
            <person name="Liu W."/>
            <person name="Song Y."/>
            <person name="Salvetti E."/>
            <person name="Wrobel A."/>
            <person name="Rasinkangas P."/>
            <person name="Parkhill J."/>
            <person name="Rea M.C."/>
            <person name="O'Sullivan O."/>
            <person name="Ritari J."/>
            <person name="Douillard F.P."/>
            <person name="Paul Ross R."/>
            <person name="Yang R."/>
            <person name="Briner A.E."/>
            <person name="Felis G.E."/>
            <person name="de Vos W.M."/>
            <person name="Barrangou R."/>
            <person name="Klaenhammer T.R."/>
            <person name="Caufield P.W."/>
            <person name="Cui Y."/>
            <person name="Zhang H."/>
            <person name="O'Toole P.W."/>
        </authorList>
    </citation>
    <scope>NUCLEOTIDE SEQUENCE [LARGE SCALE GENOMIC DNA]</scope>
    <source>
        <strain evidence="10 11">DSM 15833</strain>
    </source>
</reference>
<evidence type="ECO:0000256" key="7">
    <source>
        <dbReference type="ARBA" id="ARBA00023136"/>
    </source>
</evidence>
<evidence type="ECO:0000256" key="3">
    <source>
        <dbReference type="ARBA" id="ARBA00022448"/>
    </source>
</evidence>
<dbReference type="OrthoDB" id="9776218at2"/>
<dbReference type="InterPro" id="IPR047817">
    <property type="entry name" value="ABC2_TM_bact-type"/>
</dbReference>
<dbReference type="AlphaFoldDB" id="A0A0R1TMB4"/>
<dbReference type="PIRSF" id="PIRSF006648">
    <property type="entry name" value="DrrB"/>
    <property type="match status" value="1"/>
</dbReference>
<feature type="transmembrane region" description="Helical" evidence="8">
    <location>
        <begin position="103"/>
        <end position="125"/>
    </location>
</feature>
<evidence type="ECO:0000256" key="8">
    <source>
        <dbReference type="RuleBase" id="RU361157"/>
    </source>
</evidence>
<accession>A0A0R1TMB4</accession>
<dbReference type="InterPro" id="IPR051449">
    <property type="entry name" value="ABC-2_transporter_component"/>
</dbReference>
<feature type="transmembrane region" description="Helical" evidence="8">
    <location>
        <begin position="22"/>
        <end position="44"/>
    </location>
</feature>
<keyword evidence="5 8" id="KW-0812">Transmembrane</keyword>
<evidence type="ECO:0000313" key="10">
    <source>
        <dbReference type="EMBL" id="KRL81822.1"/>
    </source>
</evidence>
<dbReference type="EMBL" id="AZFH01000031">
    <property type="protein sequence ID" value="KRL81822.1"/>
    <property type="molecule type" value="Genomic_DNA"/>
</dbReference>
<feature type="transmembrane region" description="Helical" evidence="8">
    <location>
        <begin position="191"/>
        <end position="209"/>
    </location>
</feature>
<dbReference type="GO" id="GO:0043190">
    <property type="term" value="C:ATP-binding cassette (ABC) transporter complex"/>
    <property type="evidence" value="ECO:0007669"/>
    <property type="project" value="InterPro"/>
</dbReference>
<dbReference type="PANTHER" id="PTHR30294">
    <property type="entry name" value="MEMBRANE COMPONENT OF ABC TRANSPORTER YHHJ-RELATED"/>
    <property type="match status" value="1"/>
</dbReference>
<dbReference type="PROSITE" id="PS51012">
    <property type="entry name" value="ABC_TM2"/>
    <property type="match status" value="1"/>
</dbReference>
<feature type="transmembrane region" description="Helical" evidence="8">
    <location>
        <begin position="65"/>
        <end position="91"/>
    </location>
</feature>
<gene>
    <name evidence="10" type="ORF">FC36_GL001417</name>
</gene>
<comment type="caution">
    <text evidence="10">The sequence shown here is derived from an EMBL/GenBank/DDBJ whole genome shotgun (WGS) entry which is preliminary data.</text>
</comment>
<proteinExistence type="inferred from homology"/>
<comment type="similarity">
    <text evidence="2 8">Belongs to the ABC-2 integral membrane protein family.</text>
</comment>
<dbReference type="PATRIC" id="fig|1423740.3.peg.1526"/>
<evidence type="ECO:0000256" key="6">
    <source>
        <dbReference type="ARBA" id="ARBA00022989"/>
    </source>
</evidence>
<dbReference type="InterPro" id="IPR013525">
    <property type="entry name" value="ABC2_TM"/>
</dbReference>
<organism evidence="10 11">
    <name type="scientific">Ligilactobacillus equi DSM 15833 = JCM 10991</name>
    <dbReference type="NCBI Taxonomy" id="1423740"/>
    <lineage>
        <taxon>Bacteria</taxon>
        <taxon>Bacillati</taxon>
        <taxon>Bacillota</taxon>
        <taxon>Bacilli</taxon>
        <taxon>Lactobacillales</taxon>
        <taxon>Lactobacillaceae</taxon>
        <taxon>Ligilactobacillus</taxon>
    </lineage>
</organism>
<evidence type="ECO:0000313" key="11">
    <source>
        <dbReference type="Proteomes" id="UP000051048"/>
    </source>
</evidence>
<protein>
    <recommendedName>
        <fullName evidence="8">Transport permease protein</fullName>
    </recommendedName>
</protein>
<dbReference type="Pfam" id="PF01061">
    <property type="entry name" value="ABC2_membrane"/>
    <property type="match status" value="1"/>
</dbReference>
<evidence type="ECO:0000256" key="5">
    <source>
        <dbReference type="ARBA" id="ARBA00022692"/>
    </source>
</evidence>
<dbReference type="GO" id="GO:0140359">
    <property type="term" value="F:ABC-type transporter activity"/>
    <property type="evidence" value="ECO:0007669"/>
    <property type="project" value="InterPro"/>
</dbReference>
<comment type="subcellular location">
    <subcellularLocation>
        <location evidence="1 8">Cell membrane</location>
        <topology evidence="1 8">Multi-pass membrane protein</topology>
    </subcellularLocation>
</comment>
<keyword evidence="4 8" id="KW-1003">Cell membrane</keyword>
<evidence type="ECO:0000256" key="2">
    <source>
        <dbReference type="ARBA" id="ARBA00007783"/>
    </source>
</evidence>
<dbReference type="PANTHER" id="PTHR30294:SF38">
    <property type="entry name" value="TRANSPORT PERMEASE PROTEIN"/>
    <property type="match status" value="1"/>
</dbReference>
<dbReference type="STRING" id="1423740.FC36_GL001417"/>
<evidence type="ECO:0000259" key="9">
    <source>
        <dbReference type="PROSITE" id="PS51012"/>
    </source>
</evidence>
<comment type="caution">
    <text evidence="8">Lacks conserved residue(s) required for the propagation of feature annotation.</text>
</comment>